<dbReference type="EMBL" id="BAABME010000040">
    <property type="protein sequence ID" value="GAA0138854.1"/>
    <property type="molecule type" value="Genomic_DNA"/>
</dbReference>
<sequence>MGVALLSLPGTPHQIYSNHCQIESIKYMDYGGRTYGRDLHHSNGDELLLLVDVLHGLFYNDDSNLPYPVMVALNDHDDEREGRSLLSRSWCVLHTPHEDFSKSSECPPCVVAESSLDGALSANVAVVDDGIFWGRVKVELGPQAAVLVVEDGSHIHYMPA</sequence>
<protein>
    <submittedName>
        <fullName evidence="1">Uncharacterized protein</fullName>
    </submittedName>
</protein>
<organism evidence="1 2">
    <name type="scientific">Lithospermum erythrorhizon</name>
    <name type="common">Purple gromwell</name>
    <name type="synonym">Lithospermum officinale var. erythrorhizon</name>
    <dbReference type="NCBI Taxonomy" id="34254"/>
    <lineage>
        <taxon>Eukaryota</taxon>
        <taxon>Viridiplantae</taxon>
        <taxon>Streptophyta</taxon>
        <taxon>Embryophyta</taxon>
        <taxon>Tracheophyta</taxon>
        <taxon>Spermatophyta</taxon>
        <taxon>Magnoliopsida</taxon>
        <taxon>eudicotyledons</taxon>
        <taxon>Gunneridae</taxon>
        <taxon>Pentapetalae</taxon>
        <taxon>asterids</taxon>
        <taxon>lamiids</taxon>
        <taxon>Boraginales</taxon>
        <taxon>Boraginaceae</taxon>
        <taxon>Boraginoideae</taxon>
        <taxon>Lithospermeae</taxon>
        <taxon>Lithospermum</taxon>
    </lineage>
</organism>
<keyword evidence="2" id="KW-1185">Reference proteome</keyword>
<evidence type="ECO:0000313" key="2">
    <source>
        <dbReference type="Proteomes" id="UP001454036"/>
    </source>
</evidence>
<gene>
    <name evidence="1" type="ORF">LIER_00517</name>
</gene>
<dbReference type="AlphaFoldDB" id="A0AAV3NHM4"/>
<proteinExistence type="predicted"/>
<reference evidence="1 2" key="1">
    <citation type="submission" date="2024-01" db="EMBL/GenBank/DDBJ databases">
        <title>The complete chloroplast genome sequence of Lithospermum erythrorhizon: insights into the phylogenetic relationship among Boraginaceae species and the maternal lineages of purple gromwells.</title>
        <authorList>
            <person name="Okada T."/>
            <person name="Watanabe K."/>
        </authorList>
    </citation>
    <scope>NUCLEOTIDE SEQUENCE [LARGE SCALE GENOMIC DNA]</scope>
</reference>
<dbReference type="Proteomes" id="UP001454036">
    <property type="component" value="Unassembled WGS sequence"/>
</dbReference>
<evidence type="ECO:0000313" key="1">
    <source>
        <dbReference type="EMBL" id="GAA0138854.1"/>
    </source>
</evidence>
<comment type="caution">
    <text evidence="1">The sequence shown here is derived from an EMBL/GenBank/DDBJ whole genome shotgun (WGS) entry which is preliminary data.</text>
</comment>
<accession>A0AAV3NHM4</accession>
<name>A0AAV3NHM4_LITER</name>